<sequence length="222" mass="23289">MVRLKLFLATIAISGFALPVLACPAGKVHTVITNTTVTRLPTGVIPSNPQLSTQRPKRPKTSLIKAISTATPTPALPITTRRAPPISSPTDVPSGGSNSSYMAIVDKWRAAMGLTSLKQDSRVESNALKTSENSGGSLKHKIFPGSSAQVMAPGNPDNFESVFVGGWLCEIPTLPGLGDACRTLSKGWNHAGQTGHAEILTSKQYSKIGCGLALGIWTCDLA</sequence>
<feature type="chain" id="PRO_5008101220" evidence="2">
    <location>
        <begin position="23"/>
        <end position="222"/>
    </location>
</feature>
<protein>
    <submittedName>
        <fullName evidence="4">Cysteine-rich secretory protein family domain-containing protein</fullName>
    </submittedName>
</protein>
<dbReference type="Proteomes" id="UP000078397">
    <property type="component" value="Unassembled WGS sequence"/>
</dbReference>
<reference evidence="4 5" key="1">
    <citation type="journal article" date="2016" name="PLoS Pathog.">
        <title>Biosynthesis of antibiotic leucinostatins in bio-control fungus Purpureocillium lilacinum and their inhibition on phytophthora revealed by genome mining.</title>
        <authorList>
            <person name="Wang G."/>
            <person name="Liu Z."/>
            <person name="Lin R."/>
            <person name="Li E."/>
            <person name="Mao Z."/>
            <person name="Ling J."/>
            <person name="Yang Y."/>
            <person name="Yin W.B."/>
            <person name="Xie B."/>
        </authorList>
    </citation>
    <scope>NUCLEOTIDE SEQUENCE [LARGE SCALE GENOMIC DNA]</scope>
    <source>
        <strain evidence="4">170</strain>
    </source>
</reference>
<dbReference type="AlphaFoldDB" id="A0A179F2A0"/>
<dbReference type="EMBL" id="LSBJ02000010">
    <property type="protein sequence ID" value="OAQ59219.1"/>
    <property type="molecule type" value="Genomic_DNA"/>
</dbReference>
<keyword evidence="2" id="KW-0732">Signal</keyword>
<keyword evidence="5" id="KW-1185">Reference proteome</keyword>
<dbReference type="SUPFAM" id="SSF55797">
    <property type="entry name" value="PR-1-like"/>
    <property type="match status" value="1"/>
</dbReference>
<dbReference type="KEGG" id="pchm:VFPPC_10250"/>
<evidence type="ECO:0000256" key="2">
    <source>
        <dbReference type="SAM" id="SignalP"/>
    </source>
</evidence>
<dbReference type="Pfam" id="PF00188">
    <property type="entry name" value="CAP"/>
    <property type="match status" value="1"/>
</dbReference>
<feature type="signal peptide" evidence="2">
    <location>
        <begin position="1"/>
        <end position="22"/>
    </location>
</feature>
<comment type="caution">
    <text evidence="4">The sequence shown here is derived from an EMBL/GenBank/DDBJ whole genome shotgun (WGS) entry which is preliminary data.</text>
</comment>
<evidence type="ECO:0000259" key="3">
    <source>
        <dbReference type="Pfam" id="PF00188"/>
    </source>
</evidence>
<evidence type="ECO:0000256" key="1">
    <source>
        <dbReference type="SAM" id="MobiDB-lite"/>
    </source>
</evidence>
<feature type="compositionally biased region" description="Low complexity" evidence="1">
    <location>
        <begin position="74"/>
        <end position="85"/>
    </location>
</feature>
<dbReference type="InterPro" id="IPR014044">
    <property type="entry name" value="CAP_dom"/>
</dbReference>
<gene>
    <name evidence="4" type="ORF">VFPPC_10250</name>
</gene>
<accession>A0A179F2A0</accession>
<evidence type="ECO:0000313" key="4">
    <source>
        <dbReference type="EMBL" id="OAQ59219.1"/>
    </source>
</evidence>
<dbReference type="InterPro" id="IPR035940">
    <property type="entry name" value="CAP_sf"/>
</dbReference>
<dbReference type="RefSeq" id="XP_018137274.1">
    <property type="nucleotide sequence ID" value="XM_018288648.1"/>
</dbReference>
<feature type="region of interest" description="Disordered" evidence="1">
    <location>
        <begin position="74"/>
        <end position="95"/>
    </location>
</feature>
<evidence type="ECO:0000313" key="5">
    <source>
        <dbReference type="Proteomes" id="UP000078397"/>
    </source>
</evidence>
<organism evidence="4 5">
    <name type="scientific">Pochonia chlamydosporia 170</name>
    <dbReference type="NCBI Taxonomy" id="1380566"/>
    <lineage>
        <taxon>Eukaryota</taxon>
        <taxon>Fungi</taxon>
        <taxon>Dikarya</taxon>
        <taxon>Ascomycota</taxon>
        <taxon>Pezizomycotina</taxon>
        <taxon>Sordariomycetes</taxon>
        <taxon>Hypocreomycetidae</taxon>
        <taxon>Hypocreales</taxon>
        <taxon>Clavicipitaceae</taxon>
        <taxon>Pochonia</taxon>
    </lineage>
</organism>
<dbReference type="OrthoDB" id="4939821at2759"/>
<proteinExistence type="predicted"/>
<dbReference type="GeneID" id="28852642"/>
<feature type="domain" description="SCP" evidence="3">
    <location>
        <begin position="105"/>
        <end position="214"/>
    </location>
</feature>
<name>A0A179F2A0_METCM</name>